<feature type="transmembrane region" description="Helical" evidence="1">
    <location>
        <begin position="20"/>
        <end position="40"/>
    </location>
</feature>
<organism evidence="2 3">
    <name type="scientific">Haloplanus rubicundus</name>
    <dbReference type="NCBI Taxonomy" id="1547898"/>
    <lineage>
        <taxon>Archaea</taxon>
        <taxon>Methanobacteriati</taxon>
        <taxon>Methanobacteriota</taxon>
        <taxon>Stenosarchaea group</taxon>
        <taxon>Halobacteria</taxon>
        <taxon>Halobacteriales</taxon>
        <taxon>Haloferacaceae</taxon>
        <taxon>Haloplanus</taxon>
    </lineage>
</organism>
<keyword evidence="1" id="KW-0812">Transmembrane</keyword>
<sequence length="166" mass="17105">MPSVADLVDPAFRLFTVAEVTARYLSLTLLVVGLIGYFTAKANSRRAVRYRGMITGSAAALVAIIGLSAFYDLVAFVMGGSGFLPPGWPYGSVGSAGLLPIAQAASGMLSYIGLACFSLGAALLAAGTPRGRTWTRGYHGITWGLAMIGASMGGLLFTVFAGIFGI</sequence>
<dbReference type="KEGG" id="haj:DU500_17210"/>
<name>A0A345E7Q9_9EURY</name>
<keyword evidence="3" id="KW-1185">Reference proteome</keyword>
<gene>
    <name evidence="2" type="ORF">DU500_17210</name>
</gene>
<feature type="transmembrane region" description="Helical" evidence="1">
    <location>
        <begin position="52"/>
        <end position="78"/>
    </location>
</feature>
<geneLocation type="plasmid" evidence="2 3">
    <name>pCBA1113-01</name>
</geneLocation>
<accession>A0A345E7Q9</accession>
<evidence type="ECO:0000313" key="2">
    <source>
        <dbReference type="EMBL" id="AXG08231.1"/>
    </source>
</evidence>
<dbReference type="GeneID" id="37285161"/>
<dbReference type="RefSeq" id="WP_114587351.1">
    <property type="nucleotide sequence ID" value="NZ_CP031151.1"/>
</dbReference>
<proteinExistence type="predicted"/>
<dbReference type="OrthoDB" id="346185at2157"/>
<evidence type="ECO:0000256" key="1">
    <source>
        <dbReference type="SAM" id="Phobius"/>
    </source>
</evidence>
<keyword evidence="1" id="KW-0472">Membrane</keyword>
<feature type="transmembrane region" description="Helical" evidence="1">
    <location>
        <begin position="98"/>
        <end position="126"/>
    </location>
</feature>
<dbReference type="AlphaFoldDB" id="A0A345E7Q9"/>
<protein>
    <submittedName>
        <fullName evidence="2">Uncharacterized protein</fullName>
    </submittedName>
</protein>
<evidence type="ECO:0000313" key="3">
    <source>
        <dbReference type="Proteomes" id="UP000253273"/>
    </source>
</evidence>
<keyword evidence="2" id="KW-0614">Plasmid</keyword>
<dbReference type="Proteomes" id="UP000253273">
    <property type="component" value="Plasmid pCBA1113-01"/>
</dbReference>
<keyword evidence="1" id="KW-1133">Transmembrane helix</keyword>
<dbReference type="EMBL" id="CP031151">
    <property type="protein sequence ID" value="AXG08231.1"/>
    <property type="molecule type" value="Genomic_DNA"/>
</dbReference>
<reference evidence="2 3" key="1">
    <citation type="submission" date="2018-07" db="EMBL/GenBank/DDBJ databases">
        <title>Genome sequences of Haloplanus sp. CBA1113.</title>
        <authorList>
            <person name="Kim Y.B."/>
            <person name="Roh S.W."/>
        </authorList>
    </citation>
    <scope>NUCLEOTIDE SEQUENCE [LARGE SCALE GENOMIC DNA]</scope>
    <source>
        <strain evidence="2 3">CBA1113</strain>
        <plasmid evidence="2 3">pCBA1113-01</plasmid>
    </source>
</reference>
<feature type="transmembrane region" description="Helical" evidence="1">
    <location>
        <begin position="138"/>
        <end position="164"/>
    </location>
</feature>